<dbReference type="InterPro" id="IPR017853">
    <property type="entry name" value="GH"/>
</dbReference>
<organism evidence="9 10">
    <name type="scientific">Bifidobacterium vespertilionis</name>
    <dbReference type="NCBI Taxonomy" id="2562524"/>
    <lineage>
        <taxon>Bacteria</taxon>
        <taxon>Bacillati</taxon>
        <taxon>Actinomycetota</taxon>
        <taxon>Actinomycetes</taxon>
        <taxon>Bifidobacteriales</taxon>
        <taxon>Bifidobacteriaceae</taxon>
        <taxon>Bifidobacterium</taxon>
    </lineage>
</organism>
<accession>A0A5J5DSN3</accession>
<gene>
    <name evidence="9" type="ORF">EM848_09800</name>
    <name evidence="8" type="ORF">EMO90_11040</name>
</gene>
<evidence type="ECO:0000256" key="3">
    <source>
        <dbReference type="ARBA" id="ARBA00012663"/>
    </source>
</evidence>
<feature type="domain" description="Glycoside hydrolase family 20 catalytic" evidence="6">
    <location>
        <begin position="187"/>
        <end position="432"/>
    </location>
</feature>
<evidence type="ECO:0000259" key="7">
    <source>
        <dbReference type="Pfam" id="PF02838"/>
    </source>
</evidence>
<evidence type="ECO:0000256" key="1">
    <source>
        <dbReference type="ARBA" id="ARBA00001231"/>
    </source>
</evidence>
<evidence type="ECO:0000313" key="11">
    <source>
        <dbReference type="Proteomes" id="UP000374630"/>
    </source>
</evidence>
<feature type="domain" description="Beta-hexosaminidase bacterial type N-terminal" evidence="7">
    <location>
        <begin position="35"/>
        <end position="183"/>
    </location>
</feature>
<dbReference type="EMBL" id="RZOA01000022">
    <property type="protein sequence ID" value="KAA8821886.1"/>
    <property type="molecule type" value="Genomic_DNA"/>
</dbReference>
<dbReference type="GO" id="GO:0016020">
    <property type="term" value="C:membrane"/>
    <property type="evidence" value="ECO:0007669"/>
    <property type="project" value="TreeGrafter"/>
</dbReference>
<dbReference type="EMBL" id="RZNZ01000019">
    <property type="protein sequence ID" value="KAA8816887.1"/>
    <property type="molecule type" value="Genomic_DNA"/>
</dbReference>
<evidence type="ECO:0000313" key="10">
    <source>
        <dbReference type="Proteomes" id="UP000345527"/>
    </source>
</evidence>
<dbReference type="InterPro" id="IPR015882">
    <property type="entry name" value="HEX_bac_N"/>
</dbReference>
<dbReference type="GO" id="GO:0030203">
    <property type="term" value="P:glycosaminoglycan metabolic process"/>
    <property type="evidence" value="ECO:0007669"/>
    <property type="project" value="TreeGrafter"/>
</dbReference>
<dbReference type="PRINTS" id="PR00738">
    <property type="entry name" value="GLHYDRLASE20"/>
</dbReference>
<dbReference type="Proteomes" id="UP000374630">
    <property type="component" value="Unassembled WGS sequence"/>
</dbReference>
<dbReference type="InterPro" id="IPR015883">
    <property type="entry name" value="Glyco_hydro_20_cat"/>
</dbReference>
<dbReference type="SUPFAM" id="SSF51445">
    <property type="entry name" value="(Trans)glycosidases"/>
    <property type="match status" value="1"/>
</dbReference>
<comment type="caution">
    <text evidence="9">The sequence shown here is derived from an EMBL/GenBank/DDBJ whole genome shotgun (WGS) entry which is preliminary data.</text>
</comment>
<dbReference type="PANTHER" id="PTHR22600">
    <property type="entry name" value="BETA-HEXOSAMINIDASE"/>
    <property type="match status" value="1"/>
</dbReference>
<name>A0A5J5DSN3_9BIFI</name>
<dbReference type="GO" id="GO:0005975">
    <property type="term" value="P:carbohydrate metabolic process"/>
    <property type="evidence" value="ECO:0007669"/>
    <property type="project" value="InterPro"/>
</dbReference>
<dbReference type="PANTHER" id="PTHR22600:SF57">
    <property type="entry name" value="BETA-N-ACETYLHEXOSAMINIDASE"/>
    <property type="match status" value="1"/>
</dbReference>
<dbReference type="OrthoDB" id="9763537at2"/>
<evidence type="ECO:0000256" key="5">
    <source>
        <dbReference type="ARBA" id="ARBA00023295"/>
    </source>
</evidence>
<dbReference type="Gene3D" id="3.20.20.80">
    <property type="entry name" value="Glycosidases"/>
    <property type="match status" value="1"/>
</dbReference>
<dbReference type="SUPFAM" id="SSF55545">
    <property type="entry name" value="beta-N-acetylhexosaminidase-like domain"/>
    <property type="match status" value="1"/>
</dbReference>
<dbReference type="Pfam" id="PF02838">
    <property type="entry name" value="Glyco_hydro_20b"/>
    <property type="match status" value="1"/>
</dbReference>
<dbReference type="CDD" id="cd06565">
    <property type="entry name" value="GH20_GcnA-like"/>
    <property type="match status" value="1"/>
</dbReference>
<sequence length="748" mass="80794">MDALSGRRGTGRFAMGGGYEDRGYGRSASALPEPVLLPRPANVTWGAGRVAMPLSASIAECFPDDAVEPGLRSVPASQLLDDLRETAGLRWDIARSPRLDAFITLAIDGAGADLPADGYALAINANVNAETDVAANAAFSAGDTRPGVTITAGGFEGLRYGVQTLRQLIRQCAPVLPEVRIEDRPAYPIRTYYLDVARGRVPTLDWLKSFADKLALYKYNQFQLYVEHSFDFNGLSEMWRGASPLTGADLIALDGHCARLGIDFVPSLSTFGHLYKALRTRKLRALGEFPDQAGRPHSLIERLQHHTINAAEPESRRAVKAMIDEYAPLFRSRSVNLCADETFDLGRGATAALAARVGKGILYADYVADLCARVTASGRAPMIWADVAIENPAILDRLPKDVTLLNWLYEPDVPEDKVSLVARSGARQIVCAGLWTWDQLVPRFRDAWRNVTRLARCGLKYGAAGFMVTDWGDFGHINDSRLSVPGMIAAADAAWTGGGACENCDDCDDDAAFDAMNAAISRLEYGDPTGRLVGDYVAAGECGTLDWGAMVRYAELVLGGDVSAGDGGEPGDAGSDAVRAPLNDRAPLSNCAPLNSEVARFVDSRMGGNPVIRERPLSQCADGLEARDRFVRALVADDRFAARFADYPAARSRFDRARLAVGTDLARAGRVDARTRGAIWTSLEGQRVVDDAFAALAGVSGASDRDVAAESLEVWFERYADVWREVSREAELRHVSGVVWAVADALRS</sequence>
<dbReference type="GO" id="GO:0004563">
    <property type="term" value="F:beta-N-acetylhexosaminidase activity"/>
    <property type="evidence" value="ECO:0007669"/>
    <property type="project" value="UniProtKB-EC"/>
</dbReference>
<dbReference type="InterPro" id="IPR029018">
    <property type="entry name" value="Hex-like_dom2"/>
</dbReference>
<dbReference type="InterPro" id="IPR025705">
    <property type="entry name" value="Beta_hexosaminidase_sua/sub"/>
</dbReference>
<evidence type="ECO:0000313" key="8">
    <source>
        <dbReference type="EMBL" id="KAA8816887.1"/>
    </source>
</evidence>
<evidence type="ECO:0000313" key="9">
    <source>
        <dbReference type="EMBL" id="KAA8821886.1"/>
    </source>
</evidence>
<dbReference type="AlphaFoldDB" id="A0A5J5DSN3"/>
<comment type="catalytic activity">
    <reaction evidence="1">
        <text>Hydrolysis of terminal non-reducing N-acetyl-D-hexosamine residues in N-acetyl-beta-D-hexosaminides.</text>
        <dbReference type="EC" id="3.2.1.52"/>
    </reaction>
</comment>
<comment type="similarity">
    <text evidence="2">Belongs to the glycosyl hydrolase 20 family.</text>
</comment>
<keyword evidence="5" id="KW-0326">Glycosidase</keyword>
<dbReference type="Gene3D" id="3.30.379.10">
    <property type="entry name" value="Chitobiase/beta-hexosaminidase domain 2-like"/>
    <property type="match status" value="1"/>
</dbReference>
<dbReference type="EC" id="3.2.1.52" evidence="3"/>
<evidence type="ECO:0000256" key="2">
    <source>
        <dbReference type="ARBA" id="ARBA00006285"/>
    </source>
</evidence>
<evidence type="ECO:0000256" key="4">
    <source>
        <dbReference type="ARBA" id="ARBA00022801"/>
    </source>
</evidence>
<protein>
    <recommendedName>
        <fullName evidence="3">beta-N-acetylhexosaminidase</fullName>
        <ecNumber evidence="3">3.2.1.52</ecNumber>
    </recommendedName>
</protein>
<keyword evidence="11" id="KW-1185">Reference proteome</keyword>
<dbReference type="Proteomes" id="UP000345527">
    <property type="component" value="Unassembled WGS sequence"/>
</dbReference>
<proteinExistence type="inferred from homology"/>
<dbReference type="Pfam" id="PF00728">
    <property type="entry name" value="Glyco_hydro_20"/>
    <property type="match status" value="1"/>
</dbReference>
<evidence type="ECO:0000259" key="6">
    <source>
        <dbReference type="Pfam" id="PF00728"/>
    </source>
</evidence>
<keyword evidence="4 9" id="KW-0378">Hydrolase</keyword>
<reference evidence="10 11" key="1">
    <citation type="journal article" date="2019" name="Syst. Appl. Microbiol.">
        <title>Characterization of Bifidobacterium species in feaces of the Egyptian fruit bat: Description of B. vespertilionis sp. nov. and B. rousetti sp. nov.</title>
        <authorList>
            <person name="Modesto M."/>
            <person name="Satti M."/>
            <person name="Watanabe K."/>
            <person name="Puglisi E."/>
            <person name="Morelli L."/>
            <person name="Huang C.-H."/>
            <person name="Liou J.-S."/>
            <person name="Miyashita M."/>
            <person name="Tamura T."/>
            <person name="Saito S."/>
            <person name="Mori K."/>
            <person name="Huang L."/>
            <person name="Sciavilla P."/>
            <person name="Sandri C."/>
            <person name="Spiezio C."/>
            <person name="Vitali F."/>
            <person name="Cavalieri D."/>
            <person name="Perpetuini G."/>
            <person name="Tofalo R."/>
            <person name="Bonetti A."/>
            <person name="Arita M."/>
            <person name="Mattarelli P."/>
        </authorList>
    </citation>
    <scope>NUCLEOTIDE SEQUENCE [LARGE SCALE GENOMIC DNA]</scope>
    <source>
        <strain evidence="8 11">RST16</strain>
        <strain evidence="9 10">RST8</strain>
    </source>
</reference>